<dbReference type="EMBL" id="LR593887">
    <property type="protein sequence ID" value="VTS07554.1"/>
    <property type="molecule type" value="Genomic_DNA"/>
</dbReference>
<proteinExistence type="predicted"/>
<evidence type="ECO:0000313" key="2">
    <source>
        <dbReference type="Proteomes" id="UP000464378"/>
    </source>
</evidence>
<dbReference type="RefSeq" id="WP_162660102.1">
    <property type="nucleotide sequence ID" value="NZ_LR593887.1"/>
</dbReference>
<reference evidence="1" key="1">
    <citation type="submission" date="2019-04" db="EMBL/GenBank/DDBJ databases">
        <authorList>
            <consortium name="Science for Life Laboratories"/>
        </authorList>
    </citation>
    <scope>NUCLEOTIDE SEQUENCE</scope>
    <source>
        <strain evidence="1">MBLW1</strain>
    </source>
</reference>
<name>A0A6C2YVT7_9BACT</name>
<evidence type="ECO:0000313" key="1">
    <source>
        <dbReference type="EMBL" id="VIP05099.1"/>
    </source>
</evidence>
<dbReference type="InParanoid" id="A0A6C2YVT7"/>
<dbReference type="EMBL" id="LR586016">
    <property type="protein sequence ID" value="VIP05099.1"/>
    <property type="molecule type" value="Genomic_DNA"/>
</dbReference>
<protein>
    <submittedName>
        <fullName evidence="1">Uncharacterized protein</fullName>
    </submittedName>
</protein>
<keyword evidence="2" id="KW-1185">Reference proteome</keyword>
<accession>A0A6C2YVT7</accession>
<dbReference type="Proteomes" id="UP000464378">
    <property type="component" value="Chromosome"/>
</dbReference>
<dbReference type="AlphaFoldDB" id="A0A6C2YVT7"/>
<dbReference type="KEGG" id="tim:GMBLW1_40940"/>
<organism evidence="1">
    <name type="scientific">Tuwongella immobilis</name>
    <dbReference type="NCBI Taxonomy" id="692036"/>
    <lineage>
        <taxon>Bacteria</taxon>
        <taxon>Pseudomonadati</taxon>
        <taxon>Planctomycetota</taxon>
        <taxon>Planctomycetia</taxon>
        <taxon>Gemmatales</taxon>
        <taxon>Gemmataceae</taxon>
        <taxon>Tuwongella</taxon>
    </lineage>
</organism>
<sequence>MTEMKFTPFKPRWMRDLSAEDQRIFGETPSIGSLVEISPRINARLLPFGGSHKLSAKTLSDTLEHMQQVVQYAGYDVYHGVNPDFADLRSLSSEVVNLTKLTIEP</sequence>
<gene>
    <name evidence="1" type="ORF">GMBLW1_40940</name>
</gene>